<dbReference type="InterPro" id="IPR000182">
    <property type="entry name" value="GNAT_dom"/>
</dbReference>
<gene>
    <name evidence="2" type="ORF">ACFFF7_13160</name>
</gene>
<dbReference type="InterPro" id="IPR016181">
    <property type="entry name" value="Acyl_CoA_acyltransferase"/>
</dbReference>
<name>A0ABV6PKJ7_9SPHN</name>
<dbReference type="Gene3D" id="3.40.630.30">
    <property type="match status" value="1"/>
</dbReference>
<dbReference type="Pfam" id="PF13302">
    <property type="entry name" value="Acetyltransf_3"/>
    <property type="match status" value="1"/>
</dbReference>
<proteinExistence type="predicted"/>
<protein>
    <submittedName>
        <fullName evidence="2">GNAT family N-acetyltransferase</fullName>
        <ecNumber evidence="2">2.3.-.-</ecNumber>
    </submittedName>
</protein>
<evidence type="ECO:0000313" key="2">
    <source>
        <dbReference type="EMBL" id="MFC0590365.1"/>
    </source>
</evidence>
<dbReference type="RefSeq" id="WP_379481805.1">
    <property type="nucleotide sequence ID" value="NZ_JBHLTL010000006.1"/>
</dbReference>
<dbReference type="PANTHER" id="PTHR43792">
    <property type="entry name" value="GNAT FAMILY, PUTATIVE (AFU_ORTHOLOGUE AFUA_3G00765)-RELATED-RELATED"/>
    <property type="match status" value="1"/>
</dbReference>
<dbReference type="PROSITE" id="PS51186">
    <property type="entry name" value="GNAT"/>
    <property type="match status" value="1"/>
</dbReference>
<dbReference type="GO" id="GO:0016746">
    <property type="term" value="F:acyltransferase activity"/>
    <property type="evidence" value="ECO:0007669"/>
    <property type="project" value="UniProtKB-KW"/>
</dbReference>
<evidence type="ECO:0000313" key="3">
    <source>
        <dbReference type="Proteomes" id="UP001589943"/>
    </source>
</evidence>
<dbReference type="SUPFAM" id="SSF55729">
    <property type="entry name" value="Acyl-CoA N-acyltransferases (Nat)"/>
    <property type="match status" value="1"/>
</dbReference>
<sequence>MQLIEARPEHFVALVAGDVPPDARSLAPSALAPVPVLEMLAALSARIGASHVPNAWMIVEQGTVAGLLTLVAEPAERAVTIGYGVAESHRGRGLASGAVRELLELLRHDQRVDAVLAETSTENPASQHVLRVNGFAETGQRTDPEDGPLICWRKSLG</sequence>
<keyword evidence="3" id="KW-1185">Reference proteome</keyword>
<accession>A0ABV6PKJ7</accession>
<keyword evidence="2" id="KW-0012">Acyltransferase</keyword>
<feature type="domain" description="N-acetyltransferase" evidence="1">
    <location>
        <begin position="1"/>
        <end position="157"/>
    </location>
</feature>
<keyword evidence="2" id="KW-0808">Transferase</keyword>
<comment type="caution">
    <text evidence="2">The sequence shown here is derived from an EMBL/GenBank/DDBJ whole genome shotgun (WGS) entry which is preliminary data.</text>
</comment>
<organism evidence="2 3">
    <name type="scientific">Novosphingobium aquiterrae</name>
    <dbReference type="NCBI Taxonomy" id="624388"/>
    <lineage>
        <taxon>Bacteria</taxon>
        <taxon>Pseudomonadati</taxon>
        <taxon>Pseudomonadota</taxon>
        <taxon>Alphaproteobacteria</taxon>
        <taxon>Sphingomonadales</taxon>
        <taxon>Sphingomonadaceae</taxon>
        <taxon>Novosphingobium</taxon>
    </lineage>
</organism>
<evidence type="ECO:0000259" key="1">
    <source>
        <dbReference type="PROSITE" id="PS51186"/>
    </source>
</evidence>
<reference evidence="2 3" key="1">
    <citation type="submission" date="2024-09" db="EMBL/GenBank/DDBJ databases">
        <authorList>
            <person name="Sun Q."/>
            <person name="Mori K."/>
        </authorList>
    </citation>
    <scope>NUCLEOTIDE SEQUENCE [LARGE SCALE GENOMIC DNA]</scope>
    <source>
        <strain evidence="2 3">NCAIM B.02537</strain>
    </source>
</reference>
<dbReference type="InterPro" id="IPR051531">
    <property type="entry name" value="N-acetyltransferase"/>
</dbReference>
<dbReference type="EMBL" id="JBHLTL010000006">
    <property type="protein sequence ID" value="MFC0590365.1"/>
    <property type="molecule type" value="Genomic_DNA"/>
</dbReference>
<dbReference type="EC" id="2.3.-.-" evidence="2"/>
<dbReference type="Proteomes" id="UP001589943">
    <property type="component" value="Unassembled WGS sequence"/>
</dbReference>
<dbReference type="CDD" id="cd04301">
    <property type="entry name" value="NAT_SF"/>
    <property type="match status" value="1"/>
</dbReference>